<dbReference type="PANTHER" id="PTHR33221">
    <property type="entry name" value="WINGED HELIX-TURN-HELIX TRANSCRIPTIONAL REGULATOR, RRF2 FAMILY"/>
    <property type="match status" value="1"/>
</dbReference>
<evidence type="ECO:0000313" key="1">
    <source>
        <dbReference type="EMBL" id="GAF86528.1"/>
    </source>
</evidence>
<protein>
    <recommendedName>
        <fullName evidence="2">Rrf2 family transcriptional regulator</fullName>
    </recommendedName>
</protein>
<dbReference type="NCBIfam" id="TIGR00738">
    <property type="entry name" value="rrf2_super"/>
    <property type="match status" value="1"/>
</dbReference>
<evidence type="ECO:0008006" key="2">
    <source>
        <dbReference type="Google" id="ProtNLM"/>
    </source>
</evidence>
<dbReference type="InterPro" id="IPR036388">
    <property type="entry name" value="WH-like_DNA-bd_sf"/>
</dbReference>
<dbReference type="EMBL" id="BARS01017647">
    <property type="protein sequence ID" value="GAF86528.1"/>
    <property type="molecule type" value="Genomic_DNA"/>
</dbReference>
<name>X0SZB7_9ZZZZ</name>
<dbReference type="PANTHER" id="PTHR33221:SF15">
    <property type="entry name" value="HTH-TYPE TRANSCRIPTIONAL REGULATOR YWGB-RELATED"/>
    <property type="match status" value="1"/>
</dbReference>
<dbReference type="Gene3D" id="1.10.10.10">
    <property type="entry name" value="Winged helix-like DNA-binding domain superfamily/Winged helix DNA-binding domain"/>
    <property type="match status" value="1"/>
</dbReference>
<dbReference type="SUPFAM" id="SSF46785">
    <property type="entry name" value="Winged helix' DNA-binding domain"/>
    <property type="match status" value="1"/>
</dbReference>
<dbReference type="GO" id="GO:0003700">
    <property type="term" value="F:DNA-binding transcription factor activity"/>
    <property type="evidence" value="ECO:0007669"/>
    <property type="project" value="TreeGrafter"/>
</dbReference>
<dbReference type="Pfam" id="PF02082">
    <property type="entry name" value="Rrf2"/>
    <property type="match status" value="1"/>
</dbReference>
<dbReference type="AlphaFoldDB" id="X0SZB7"/>
<sequence>MKLGRTTGYGLLAVAYIAQNKDQGIILSRDVAKKYNIPWEHLQGVMRRLVRARILQSKRGPRGGFSMARPATKITMLEIIEALEGVFDVSLGLEECPSRNKFTVKTEQAYAKAVARSRAALKKVKLSDLI</sequence>
<dbReference type="InterPro" id="IPR000944">
    <property type="entry name" value="Tscrpt_reg_Rrf2"/>
</dbReference>
<dbReference type="PROSITE" id="PS51197">
    <property type="entry name" value="HTH_RRF2_2"/>
    <property type="match status" value="1"/>
</dbReference>
<accession>X0SZB7</accession>
<organism evidence="1">
    <name type="scientific">marine sediment metagenome</name>
    <dbReference type="NCBI Taxonomy" id="412755"/>
    <lineage>
        <taxon>unclassified sequences</taxon>
        <taxon>metagenomes</taxon>
        <taxon>ecological metagenomes</taxon>
    </lineage>
</organism>
<gene>
    <name evidence="1" type="ORF">S01H1_28838</name>
</gene>
<dbReference type="InterPro" id="IPR036390">
    <property type="entry name" value="WH_DNA-bd_sf"/>
</dbReference>
<reference evidence="1" key="1">
    <citation type="journal article" date="2014" name="Front. Microbiol.">
        <title>High frequency of phylogenetically diverse reductive dehalogenase-homologous genes in deep subseafloor sedimentary metagenomes.</title>
        <authorList>
            <person name="Kawai M."/>
            <person name="Futagami T."/>
            <person name="Toyoda A."/>
            <person name="Takaki Y."/>
            <person name="Nishi S."/>
            <person name="Hori S."/>
            <person name="Arai W."/>
            <person name="Tsubouchi T."/>
            <person name="Morono Y."/>
            <person name="Uchiyama I."/>
            <person name="Ito T."/>
            <person name="Fujiyama A."/>
            <person name="Inagaki F."/>
            <person name="Takami H."/>
        </authorList>
    </citation>
    <scope>NUCLEOTIDE SEQUENCE</scope>
    <source>
        <strain evidence="1">Expedition CK06-06</strain>
    </source>
</reference>
<dbReference type="GO" id="GO:0005829">
    <property type="term" value="C:cytosol"/>
    <property type="evidence" value="ECO:0007669"/>
    <property type="project" value="TreeGrafter"/>
</dbReference>
<comment type="caution">
    <text evidence="1">The sequence shown here is derived from an EMBL/GenBank/DDBJ whole genome shotgun (WGS) entry which is preliminary data.</text>
</comment>
<proteinExistence type="predicted"/>